<name>A0A060NPZ3_9BURK</name>
<dbReference type="Proteomes" id="UP000066014">
    <property type="component" value="Chromosome"/>
</dbReference>
<dbReference type="SMART" id="SM00331">
    <property type="entry name" value="PP2C_SIG"/>
    <property type="match status" value="1"/>
</dbReference>
<dbReference type="SMART" id="SM00332">
    <property type="entry name" value="PP2Cc"/>
    <property type="match status" value="1"/>
</dbReference>
<feature type="compositionally biased region" description="Polar residues" evidence="1">
    <location>
        <begin position="1"/>
        <end position="12"/>
    </location>
</feature>
<dbReference type="PROSITE" id="PS51746">
    <property type="entry name" value="PPM_2"/>
    <property type="match status" value="1"/>
</dbReference>
<gene>
    <name evidence="3" type="ORF">SMCB_1187</name>
</gene>
<reference evidence="3 4" key="1">
    <citation type="journal article" date="2014" name="Nat. Commun.">
        <title>Physiological and genomic features of highly alkaliphilic hydrogen-utilizing Betaproteobacteria from a continental serpentinizing site.</title>
        <authorList>
            <person name="Suzuki S."/>
            <person name="Kuenen J.G."/>
            <person name="Schipper K."/>
            <person name="van der Velde S."/>
            <person name="Ishii S."/>
            <person name="Wu A."/>
            <person name="Sorokin D.Y."/>
            <person name="Tenney A."/>
            <person name="Meng X.Y."/>
            <person name="Morrill P.L."/>
            <person name="Kamagata Y."/>
            <person name="Muyzer G."/>
            <person name="Nealson K.H."/>
        </authorList>
    </citation>
    <scope>NUCLEOTIDE SEQUENCE [LARGE SCALE GENOMIC DNA]</scope>
    <source>
        <strain evidence="3 4">B1</strain>
    </source>
</reference>
<dbReference type="SUPFAM" id="SSF81606">
    <property type="entry name" value="PP2C-like"/>
    <property type="match status" value="1"/>
</dbReference>
<dbReference type="InterPro" id="IPR001932">
    <property type="entry name" value="PPM-type_phosphatase-like_dom"/>
</dbReference>
<organism evidence="3 4">
    <name type="scientific">Serpentinimonas maccroryi</name>
    <dbReference type="NCBI Taxonomy" id="1458426"/>
    <lineage>
        <taxon>Bacteria</taxon>
        <taxon>Pseudomonadati</taxon>
        <taxon>Pseudomonadota</taxon>
        <taxon>Betaproteobacteria</taxon>
        <taxon>Burkholderiales</taxon>
        <taxon>Comamonadaceae</taxon>
        <taxon>Serpentinimonas</taxon>
    </lineage>
</organism>
<dbReference type="EMBL" id="AP014569">
    <property type="protein sequence ID" value="BAO83415.1"/>
    <property type="molecule type" value="Genomic_DNA"/>
</dbReference>
<evidence type="ECO:0000259" key="2">
    <source>
        <dbReference type="PROSITE" id="PS51746"/>
    </source>
</evidence>
<dbReference type="HOGENOM" id="CLU_034545_5_0_4"/>
<accession>A0A060NPZ3</accession>
<evidence type="ECO:0000313" key="3">
    <source>
        <dbReference type="EMBL" id="BAO83415.1"/>
    </source>
</evidence>
<dbReference type="OrthoDB" id="9801841at2"/>
<proteinExistence type="predicted"/>
<feature type="domain" description="PPM-type phosphatase" evidence="2">
    <location>
        <begin position="4"/>
        <end position="238"/>
    </location>
</feature>
<feature type="region of interest" description="Disordered" evidence="1">
    <location>
        <begin position="245"/>
        <end position="273"/>
    </location>
</feature>
<sequence length="299" mass="32479">MKFSVYQVSSQGGRDDNEDRLGYTHSPEGVLLVLADGMGGYSGGERAAEIAVRIYTQSFLAQAKPRLANPPVFLQHTLLQANRAIVDYARSNDLPEQPRTTLVAAVLQDGQLWAVHAGDSRLYGLRDGRVWFRTRDHSHHDKPELFAHLPPPPNRNLLFTCLGSSTPPLFDHTGPLALRPGDQLLLCSDGLWSPLSDDAIASGLQGRSLRDGVPDMVRLALLKAGPHSDNVSLLALEWEGAGAAEPAPQATFDAAPKPNAHNQPPSGADSDVFDLERIEQSIDEIQAAIRRTANGRNRP</sequence>
<evidence type="ECO:0000256" key="1">
    <source>
        <dbReference type="SAM" id="MobiDB-lite"/>
    </source>
</evidence>
<dbReference type="Gene3D" id="3.60.40.10">
    <property type="entry name" value="PPM-type phosphatase domain"/>
    <property type="match status" value="1"/>
</dbReference>
<dbReference type="AlphaFoldDB" id="A0A060NPZ3"/>
<feature type="region of interest" description="Disordered" evidence="1">
    <location>
        <begin position="1"/>
        <end position="20"/>
    </location>
</feature>
<dbReference type="RefSeq" id="WP_045535743.1">
    <property type="nucleotide sequence ID" value="NZ_AP014569.1"/>
</dbReference>
<dbReference type="KEGG" id="cbab:SMCB_1187"/>
<dbReference type="CDD" id="cd00143">
    <property type="entry name" value="PP2Cc"/>
    <property type="match status" value="1"/>
</dbReference>
<dbReference type="STRING" id="1458426.SMCB_1187"/>
<protein>
    <submittedName>
        <fullName evidence="3">Serine/threonine protein phosphatase</fullName>
    </submittedName>
</protein>
<evidence type="ECO:0000313" key="4">
    <source>
        <dbReference type="Proteomes" id="UP000066014"/>
    </source>
</evidence>
<dbReference type="InterPro" id="IPR036457">
    <property type="entry name" value="PPM-type-like_dom_sf"/>
</dbReference>
<keyword evidence="4" id="KW-1185">Reference proteome</keyword>
<dbReference type="Pfam" id="PF13672">
    <property type="entry name" value="PP2C_2"/>
    <property type="match status" value="1"/>
</dbReference>